<dbReference type="STRING" id="1561998.A0A1I7TE74"/>
<dbReference type="InterPro" id="IPR005062">
    <property type="entry name" value="SAC3/GANP/THP3_conserved"/>
</dbReference>
<evidence type="ECO:0000259" key="1">
    <source>
        <dbReference type="Pfam" id="PF03399"/>
    </source>
</evidence>
<protein>
    <submittedName>
        <fullName evidence="3">SAC3_GANP domain-containing protein</fullName>
    </submittedName>
</protein>
<dbReference type="Pfam" id="PF03399">
    <property type="entry name" value="SAC3_GANP"/>
    <property type="match status" value="1"/>
</dbReference>
<dbReference type="GO" id="GO:0006406">
    <property type="term" value="P:mRNA export from nucleus"/>
    <property type="evidence" value="ECO:0007669"/>
    <property type="project" value="TreeGrafter"/>
</dbReference>
<dbReference type="eggNOG" id="KOG1860">
    <property type="taxonomic scope" value="Eukaryota"/>
</dbReference>
<dbReference type="AlphaFoldDB" id="A0A1I7TE74"/>
<dbReference type="Gene3D" id="1.25.40.990">
    <property type="match status" value="1"/>
</dbReference>
<organism evidence="2 3">
    <name type="scientific">Caenorhabditis tropicalis</name>
    <dbReference type="NCBI Taxonomy" id="1561998"/>
    <lineage>
        <taxon>Eukaryota</taxon>
        <taxon>Metazoa</taxon>
        <taxon>Ecdysozoa</taxon>
        <taxon>Nematoda</taxon>
        <taxon>Chromadorea</taxon>
        <taxon>Rhabditida</taxon>
        <taxon>Rhabditina</taxon>
        <taxon>Rhabditomorpha</taxon>
        <taxon>Rhabditoidea</taxon>
        <taxon>Rhabditidae</taxon>
        <taxon>Peloderinae</taxon>
        <taxon>Caenorhabditis</taxon>
    </lineage>
</organism>
<evidence type="ECO:0000313" key="2">
    <source>
        <dbReference type="Proteomes" id="UP000095282"/>
    </source>
</evidence>
<proteinExistence type="predicted"/>
<dbReference type="GO" id="GO:0005737">
    <property type="term" value="C:cytoplasm"/>
    <property type="evidence" value="ECO:0007669"/>
    <property type="project" value="TreeGrafter"/>
</dbReference>
<reference evidence="3" key="1">
    <citation type="submission" date="2016-11" db="UniProtKB">
        <authorList>
            <consortium name="WormBaseParasite"/>
        </authorList>
    </citation>
    <scope>IDENTIFICATION</scope>
</reference>
<sequence length="328" mass="38070">MATCGTMCPSAEMKFRSDNGLIDQMEATSSSRSGPRSKYVADHQKMVKEYSRSAADTHKHNKPELLRPFPVLFRTVDYLLELYSPLRDRQHGVSTREFSSVFSFVSDRLRSVRQDMIMQNMRGNESLELMEKMLPFYIETDGLCKTEPCSSYNPKLHDYQLEECFGRWYEEVSTGTTTPNPLISASFFFRQLHLKPTLFQDLLLFREMLPEQTFSMIKGIISSFQSNNYCRFFALFKSLDPLLQHSLTDSVLMLRQTAMRTISVAFNTKVAKLPSRLMSQWLGFPSNVEFFDVFLRHYSTVPDDQGNVLISSIKLIETPYNDPTFRRY</sequence>
<name>A0A1I7TE74_9PELO</name>
<feature type="domain" description="SAC3/GANP/THP3 conserved" evidence="1">
    <location>
        <begin position="7"/>
        <end position="294"/>
    </location>
</feature>
<dbReference type="PANTHER" id="PTHR12436">
    <property type="entry name" value="80 KDA MCM3-ASSOCIATED PROTEIN"/>
    <property type="match status" value="1"/>
</dbReference>
<accession>A0A1I7TE74</accession>
<dbReference type="GO" id="GO:0070390">
    <property type="term" value="C:transcription export complex 2"/>
    <property type="evidence" value="ECO:0007669"/>
    <property type="project" value="TreeGrafter"/>
</dbReference>
<dbReference type="WBParaSite" id="Csp11.Scaffold589.g5066.t1">
    <property type="protein sequence ID" value="Csp11.Scaffold589.g5066.t1"/>
    <property type="gene ID" value="Csp11.Scaffold589.g5066"/>
</dbReference>
<dbReference type="PANTHER" id="PTHR12436:SF3">
    <property type="entry name" value="GERMINAL-CENTER ASSOCIATED NUCLEAR PROTEIN"/>
    <property type="match status" value="1"/>
</dbReference>
<keyword evidence="2" id="KW-1185">Reference proteome</keyword>
<dbReference type="Proteomes" id="UP000095282">
    <property type="component" value="Unplaced"/>
</dbReference>
<evidence type="ECO:0000313" key="3">
    <source>
        <dbReference type="WBParaSite" id="Csp11.Scaffold589.g5066.t1"/>
    </source>
</evidence>
<dbReference type="InterPro" id="IPR045107">
    <property type="entry name" value="SAC3/GANP/THP3"/>
</dbReference>